<dbReference type="InterPro" id="IPR005900">
    <property type="entry name" value="6-phosphogluconolactonase_DevB"/>
</dbReference>
<comment type="pathway">
    <text evidence="3 7">Carbohydrate degradation; pentose phosphate pathway; D-ribulose 5-phosphate from D-glucose 6-phosphate (oxidative stage): step 2/3.</text>
</comment>
<dbReference type="EMBL" id="JAKLTR010000001">
    <property type="protein sequence ID" value="MCG2613150.1"/>
    <property type="molecule type" value="Genomic_DNA"/>
</dbReference>
<dbReference type="InterPro" id="IPR039104">
    <property type="entry name" value="6PGL"/>
</dbReference>
<dbReference type="SUPFAM" id="SSF100950">
    <property type="entry name" value="NagB/RpiA/CoA transferase-like"/>
    <property type="match status" value="1"/>
</dbReference>
<accession>A0ABS9KLE2</accession>
<dbReference type="InterPro" id="IPR006148">
    <property type="entry name" value="Glc/Gal-6P_isomerase"/>
</dbReference>
<dbReference type="Pfam" id="PF01182">
    <property type="entry name" value="Glucosamine_iso"/>
    <property type="match status" value="1"/>
</dbReference>
<evidence type="ECO:0000256" key="1">
    <source>
        <dbReference type="ARBA" id="ARBA00000832"/>
    </source>
</evidence>
<dbReference type="PANTHER" id="PTHR11054">
    <property type="entry name" value="6-PHOSPHOGLUCONOLACTONASE"/>
    <property type="match status" value="1"/>
</dbReference>
<gene>
    <name evidence="7 9" type="primary">pgl</name>
    <name evidence="9" type="ORF">LZZ85_02625</name>
</gene>
<evidence type="ECO:0000313" key="9">
    <source>
        <dbReference type="EMBL" id="MCG2613150.1"/>
    </source>
</evidence>
<evidence type="ECO:0000256" key="3">
    <source>
        <dbReference type="ARBA" id="ARBA00004961"/>
    </source>
</evidence>
<comment type="similarity">
    <text evidence="4 7">Belongs to the glucosamine/galactosamine-6-phosphate isomerase family. 6-phosphogluconolactonase subfamily.</text>
</comment>
<keyword evidence="7 9" id="KW-0378">Hydrolase</keyword>
<keyword evidence="10" id="KW-1185">Reference proteome</keyword>
<evidence type="ECO:0000313" key="10">
    <source>
        <dbReference type="Proteomes" id="UP001165367"/>
    </source>
</evidence>
<comment type="catalytic activity">
    <reaction evidence="1 7">
        <text>6-phospho-D-glucono-1,5-lactone + H2O = 6-phospho-D-gluconate + H(+)</text>
        <dbReference type="Rhea" id="RHEA:12556"/>
        <dbReference type="ChEBI" id="CHEBI:15377"/>
        <dbReference type="ChEBI" id="CHEBI:15378"/>
        <dbReference type="ChEBI" id="CHEBI:57955"/>
        <dbReference type="ChEBI" id="CHEBI:58759"/>
        <dbReference type="EC" id="3.1.1.31"/>
    </reaction>
</comment>
<dbReference type="Proteomes" id="UP001165367">
    <property type="component" value="Unassembled WGS sequence"/>
</dbReference>
<dbReference type="NCBIfam" id="TIGR01198">
    <property type="entry name" value="pgl"/>
    <property type="match status" value="1"/>
</dbReference>
<dbReference type="InterPro" id="IPR037171">
    <property type="entry name" value="NagB/RpiA_transferase-like"/>
</dbReference>
<evidence type="ECO:0000256" key="2">
    <source>
        <dbReference type="ARBA" id="ARBA00002681"/>
    </source>
</evidence>
<evidence type="ECO:0000256" key="6">
    <source>
        <dbReference type="ARBA" id="ARBA00020337"/>
    </source>
</evidence>
<dbReference type="CDD" id="cd01400">
    <property type="entry name" value="6PGL"/>
    <property type="match status" value="1"/>
</dbReference>
<sequence length="239" mass="27233">MQTIVAKNTDDLSRLFADWLVEYIEDTLQKQDRFTISLSGGSTPKKLYQLLATPEYAGKIDWPKLHFFWGDERFVPFTDDRNNAKMTFDELLDHVPVTKSQIHVMRTDLPPDEAVEDYDTKLHQYFDGRQFTFDLVMLGLGDDAHTLSLFPGYPVIAENTKWMSAFFLEEQNMYRITLTKAVVNRSARIAFLVSGAGKVNALKAVLHGESNPEKYPAQVIQPAGNELYWFLDEAAATAL</sequence>
<organism evidence="9 10">
    <name type="scientific">Terrimonas ginsenosidimutans</name>
    <dbReference type="NCBI Taxonomy" id="2908004"/>
    <lineage>
        <taxon>Bacteria</taxon>
        <taxon>Pseudomonadati</taxon>
        <taxon>Bacteroidota</taxon>
        <taxon>Chitinophagia</taxon>
        <taxon>Chitinophagales</taxon>
        <taxon>Chitinophagaceae</taxon>
        <taxon>Terrimonas</taxon>
    </lineage>
</organism>
<evidence type="ECO:0000256" key="7">
    <source>
        <dbReference type="RuleBase" id="RU365095"/>
    </source>
</evidence>
<evidence type="ECO:0000256" key="5">
    <source>
        <dbReference type="ARBA" id="ARBA00013198"/>
    </source>
</evidence>
<dbReference type="RefSeq" id="WP_237868375.1">
    <property type="nucleotide sequence ID" value="NZ_JAKLTR010000001.1"/>
</dbReference>
<comment type="function">
    <text evidence="2 7">Hydrolysis of 6-phosphogluconolactone to 6-phosphogluconate.</text>
</comment>
<dbReference type="PANTHER" id="PTHR11054:SF0">
    <property type="entry name" value="6-PHOSPHOGLUCONOLACTONASE"/>
    <property type="match status" value="1"/>
</dbReference>
<reference evidence="9" key="1">
    <citation type="submission" date="2022-01" db="EMBL/GenBank/DDBJ databases">
        <authorList>
            <person name="Jo J.-H."/>
            <person name="Im W.-T."/>
        </authorList>
    </citation>
    <scope>NUCLEOTIDE SEQUENCE</scope>
    <source>
        <strain evidence="9">NA20</strain>
    </source>
</reference>
<evidence type="ECO:0000259" key="8">
    <source>
        <dbReference type="Pfam" id="PF01182"/>
    </source>
</evidence>
<dbReference type="EC" id="3.1.1.31" evidence="5 7"/>
<feature type="domain" description="Glucosamine/galactosamine-6-phosphate isomerase" evidence="8">
    <location>
        <begin position="8"/>
        <end position="229"/>
    </location>
</feature>
<dbReference type="GO" id="GO:0017057">
    <property type="term" value="F:6-phosphogluconolactonase activity"/>
    <property type="evidence" value="ECO:0007669"/>
    <property type="project" value="UniProtKB-EC"/>
</dbReference>
<comment type="caution">
    <text evidence="9">The sequence shown here is derived from an EMBL/GenBank/DDBJ whole genome shotgun (WGS) entry which is preliminary data.</text>
</comment>
<protein>
    <recommendedName>
        <fullName evidence="6 7">6-phosphogluconolactonase</fullName>
        <shortName evidence="7">6PGL</shortName>
        <ecNumber evidence="5 7">3.1.1.31</ecNumber>
    </recommendedName>
</protein>
<dbReference type="Gene3D" id="3.40.50.1360">
    <property type="match status" value="1"/>
</dbReference>
<proteinExistence type="inferred from homology"/>
<name>A0ABS9KLE2_9BACT</name>
<evidence type="ECO:0000256" key="4">
    <source>
        <dbReference type="ARBA" id="ARBA00010662"/>
    </source>
</evidence>